<dbReference type="AlphaFoldDB" id="A0AAV1ZQD1"/>
<evidence type="ECO:0000259" key="5">
    <source>
        <dbReference type="PROSITE" id="PS50250"/>
    </source>
</evidence>
<dbReference type="InterPro" id="IPR036390">
    <property type="entry name" value="WH_DNA-bd_sf"/>
</dbReference>
<gene>
    <name evidence="6" type="ORF">LARSCL_LOCUS6855</name>
</gene>
<dbReference type="PROSITE" id="PS50250">
    <property type="entry name" value="PCI"/>
    <property type="match status" value="1"/>
</dbReference>
<feature type="non-terminal residue" evidence="6">
    <location>
        <position position="1"/>
    </location>
</feature>
<feature type="domain" description="PCI" evidence="5">
    <location>
        <begin position="261"/>
        <end position="435"/>
    </location>
</feature>
<dbReference type="Pfam" id="PF01399">
    <property type="entry name" value="PCI"/>
    <property type="match status" value="1"/>
</dbReference>
<evidence type="ECO:0000256" key="1">
    <source>
        <dbReference type="ARBA" id="ARBA00022490"/>
    </source>
</evidence>
<keyword evidence="7" id="KW-1185">Reference proteome</keyword>
<dbReference type="InterPro" id="IPR019010">
    <property type="entry name" value="eIF3e_N"/>
</dbReference>
<evidence type="ECO:0000256" key="3">
    <source>
        <dbReference type="ARBA" id="ARBA00022917"/>
    </source>
</evidence>
<dbReference type="SUPFAM" id="SSF46785">
    <property type="entry name" value="Winged helix' DNA-binding domain"/>
    <property type="match status" value="1"/>
</dbReference>
<name>A0AAV1ZQD1_9ARAC</name>
<protein>
    <recommendedName>
        <fullName evidence="5">PCI domain-containing protein</fullName>
    </recommendedName>
</protein>
<dbReference type="Proteomes" id="UP001497382">
    <property type="component" value="Unassembled WGS sequence"/>
</dbReference>
<dbReference type="InterPro" id="IPR016650">
    <property type="entry name" value="eIF3e"/>
</dbReference>
<dbReference type="InterPro" id="IPR000717">
    <property type="entry name" value="PCI_dom"/>
</dbReference>
<dbReference type="SMART" id="SM00088">
    <property type="entry name" value="PINT"/>
    <property type="match status" value="1"/>
</dbReference>
<accession>A0AAV1ZQD1</accession>
<dbReference type="CDD" id="cd21378">
    <property type="entry name" value="eIF3E"/>
    <property type="match status" value="1"/>
</dbReference>
<comment type="caution">
    <text evidence="6">The sequence shown here is derived from an EMBL/GenBank/DDBJ whole genome shotgun (WGS) entry which is preliminary data.</text>
</comment>
<dbReference type="Pfam" id="PF21357">
    <property type="entry name" value="EIF3E_C"/>
    <property type="match status" value="1"/>
</dbReference>
<evidence type="ECO:0000256" key="2">
    <source>
        <dbReference type="ARBA" id="ARBA00022540"/>
    </source>
</evidence>
<dbReference type="Pfam" id="PF09440">
    <property type="entry name" value="eIF3_N"/>
    <property type="match status" value="1"/>
</dbReference>
<sequence>HHFVAAISELNTWIRKYPNFLLKHIVHFAITMAQWDLTSKIGTFLDRHLVFPLLEFLHVKQVYDERELLLGKLEIVKNTRMIDYAIDIYKQLYPSAVIPEELLEKRRKVVNELKIYQEETNHIRQIFESQTVVKQIETTRDGRMLLEFLVRNYQFNIEWMDSVYIFAKSQYECGNYLAATEYLYLYRLLVPSTDKNYLNGMWGKLAAEILMQSWDTALDDFNRLKEFIDSNTKELNDNFPFGSQLVTLQQRTWLIHWSLFVFFNHPKGQDLIIETFLFSQQYLNAIQTVCPHILRYLTTAVITNKQRPSVMKELVKVIQQESYQYRDPITEFVECLYVNFDFDGAQQKLRECEQVLANDFFLVSCLDSFIENARLVIFETFCCIHQCLSIKMLAEKLNMTPEVAEKWIVNLIRNARLDAKIDSQLGHVVMGTKKLSPYQQLIEKIKVISLRSQLLTTNVEKKASANHPERIPYWGAPDF</sequence>
<evidence type="ECO:0000313" key="7">
    <source>
        <dbReference type="Proteomes" id="UP001497382"/>
    </source>
</evidence>
<evidence type="ECO:0000256" key="4">
    <source>
        <dbReference type="ARBA" id="ARBA00047068"/>
    </source>
</evidence>
<dbReference type="SMART" id="SM01186">
    <property type="entry name" value="eIF3_N"/>
    <property type="match status" value="1"/>
</dbReference>
<dbReference type="GO" id="GO:0005852">
    <property type="term" value="C:eukaryotic translation initiation factor 3 complex"/>
    <property type="evidence" value="ECO:0007669"/>
    <property type="project" value="InterPro"/>
</dbReference>
<keyword evidence="1" id="KW-0963">Cytoplasm</keyword>
<keyword evidence="2" id="KW-0396">Initiation factor</keyword>
<evidence type="ECO:0000313" key="6">
    <source>
        <dbReference type="EMBL" id="CAL1273373.1"/>
    </source>
</evidence>
<proteinExistence type="inferred from homology"/>
<dbReference type="PIRSF" id="PIRSF016255">
    <property type="entry name" value="eIF3e_su6"/>
    <property type="match status" value="1"/>
</dbReference>
<organism evidence="6 7">
    <name type="scientific">Larinioides sclopetarius</name>
    <dbReference type="NCBI Taxonomy" id="280406"/>
    <lineage>
        <taxon>Eukaryota</taxon>
        <taxon>Metazoa</taxon>
        <taxon>Ecdysozoa</taxon>
        <taxon>Arthropoda</taxon>
        <taxon>Chelicerata</taxon>
        <taxon>Arachnida</taxon>
        <taxon>Araneae</taxon>
        <taxon>Araneomorphae</taxon>
        <taxon>Entelegynae</taxon>
        <taxon>Araneoidea</taxon>
        <taxon>Araneidae</taxon>
        <taxon>Larinioides</taxon>
    </lineage>
</organism>
<dbReference type="GO" id="GO:0003743">
    <property type="term" value="F:translation initiation factor activity"/>
    <property type="evidence" value="ECO:0007669"/>
    <property type="project" value="UniProtKB-KW"/>
</dbReference>
<dbReference type="PANTHER" id="PTHR10317">
    <property type="entry name" value="EUKARYOTIC TRANSLATION INITIATION FACTOR 3 SUBUNIT E"/>
    <property type="match status" value="1"/>
</dbReference>
<dbReference type="HAMAP" id="MF_03004">
    <property type="entry name" value="eIF3e"/>
    <property type="match status" value="1"/>
</dbReference>
<keyword evidence="3" id="KW-0648">Protein biosynthesis</keyword>
<reference evidence="6 7" key="1">
    <citation type="submission" date="2024-04" db="EMBL/GenBank/DDBJ databases">
        <authorList>
            <person name="Rising A."/>
            <person name="Reimegard J."/>
            <person name="Sonavane S."/>
            <person name="Akerstrom W."/>
            <person name="Nylinder S."/>
            <person name="Hedman E."/>
            <person name="Kallberg Y."/>
        </authorList>
    </citation>
    <scope>NUCLEOTIDE SEQUENCE [LARGE SCALE GENOMIC DNA]</scope>
</reference>
<comment type="subunit">
    <text evidence="4">Component of the eukaryotic translation initiation factor 3 (eIF-3) complex. The eIF-3 complex interacts with pix. Interacts with mxt.</text>
</comment>
<dbReference type="EMBL" id="CAXIEN010000067">
    <property type="protein sequence ID" value="CAL1273373.1"/>
    <property type="molecule type" value="Genomic_DNA"/>
</dbReference>